<gene>
    <name evidence="2" type="ORF">CYLTODRAFT_490011</name>
</gene>
<feature type="compositionally biased region" description="Basic residues" evidence="1">
    <location>
        <begin position="832"/>
        <end position="844"/>
    </location>
</feature>
<protein>
    <recommendedName>
        <fullName evidence="4">BRCT domain-containing protein</fullName>
    </recommendedName>
</protein>
<feature type="region of interest" description="Disordered" evidence="1">
    <location>
        <begin position="813"/>
        <end position="971"/>
    </location>
</feature>
<feature type="compositionally biased region" description="Polar residues" evidence="1">
    <location>
        <begin position="427"/>
        <end position="448"/>
    </location>
</feature>
<feature type="compositionally biased region" description="Low complexity" evidence="1">
    <location>
        <begin position="377"/>
        <end position="386"/>
    </location>
</feature>
<feature type="compositionally biased region" description="Polar residues" evidence="1">
    <location>
        <begin position="566"/>
        <end position="588"/>
    </location>
</feature>
<evidence type="ECO:0000256" key="1">
    <source>
        <dbReference type="SAM" id="MobiDB-lite"/>
    </source>
</evidence>
<accession>A0A0D7BCF2</accession>
<feature type="compositionally biased region" description="Acidic residues" evidence="1">
    <location>
        <begin position="906"/>
        <end position="924"/>
    </location>
</feature>
<evidence type="ECO:0000313" key="3">
    <source>
        <dbReference type="Proteomes" id="UP000054007"/>
    </source>
</evidence>
<dbReference type="AlphaFoldDB" id="A0A0D7BCF2"/>
<dbReference type="GO" id="GO:0003684">
    <property type="term" value="F:damaged DNA binding"/>
    <property type="evidence" value="ECO:0007669"/>
    <property type="project" value="TreeGrafter"/>
</dbReference>
<dbReference type="GO" id="GO:0007095">
    <property type="term" value="P:mitotic G2 DNA damage checkpoint signaling"/>
    <property type="evidence" value="ECO:0007669"/>
    <property type="project" value="InterPro"/>
</dbReference>
<organism evidence="2 3">
    <name type="scientific">Cylindrobasidium torrendii FP15055 ss-10</name>
    <dbReference type="NCBI Taxonomy" id="1314674"/>
    <lineage>
        <taxon>Eukaryota</taxon>
        <taxon>Fungi</taxon>
        <taxon>Dikarya</taxon>
        <taxon>Basidiomycota</taxon>
        <taxon>Agaricomycotina</taxon>
        <taxon>Agaricomycetes</taxon>
        <taxon>Agaricomycetidae</taxon>
        <taxon>Agaricales</taxon>
        <taxon>Marasmiineae</taxon>
        <taxon>Physalacriaceae</taxon>
        <taxon>Cylindrobasidium</taxon>
    </lineage>
</organism>
<dbReference type="Proteomes" id="UP000054007">
    <property type="component" value="Unassembled WGS sequence"/>
</dbReference>
<proteinExistence type="predicted"/>
<feature type="region of interest" description="Disordered" evidence="1">
    <location>
        <begin position="365"/>
        <end position="695"/>
    </location>
</feature>
<dbReference type="PANTHER" id="PTHR12162:SF0">
    <property type="entry name" value="NIBRIN"/>
    <property type="match status" value="1"/>
</dbReference>
<feature type="compositionally biased region" description="Polar residues" evidence="1">
    <location>
        <begin position="865"/>
        <end position="881"/>
    </location>
</feature>
<evidence type="ECO:0000313" key="2">
    <source>
        <dbReference type="EMBL" id="KIY68197.1"/>
    </source>
</evidence>
<sequence length="971" mass="106720">MWTVIGPFDGDYEQFAFRKTKVLKTNYTYGVSRFAEGSELVINARAVSKKVTAQFIVGVVSEANVTDPTFRPSVHLKNTREKVLRITRKEENVVIAPQETIELVEGDRLNYAVGCGIVLKWEPCCVFVENPRTDKFDTAGLASLGVSLVHTPYEHITHHVTSELRLTPAVGTSLLSSAVFVKPAWVEELLRRAVLPRSEPNSLEFIYKLPLETGRVPEFAPTVPSALQHHALWKPTEERLNFFATFRFLCVGEKGRELESSVRTMLEHGGGHIETVDVQQGKEKWRKVLSRGSAKSETKMVGVANKEAISAVAGENVWREFVSLAKEFQVKFVDYTVLIKALVKKDSSSLLPVLGEDDEPEVTVIEAPKLTKRRRAPSAVPEVPEVPSDPPSKPDSPKPIEDVPMQAPEPPKPLRRGLVRRAPGAQATPSQPAEPSTSQSTPEPTASESVPLPSDPPKPPSRRTLIRRAPSREPEAAAPVTRRGLISRRAGQASTEGTPVPEETPTPAPEKKAVIPRSQLKRRRDQASEETSQKDKDAAEEEPQLKRIRAYFEETDPEKNGAVTYDGSTFKVTQVQVHGQSQTQSGSIPTGGPEPLLQVMEEEEETQPDPPSGMQSRKRKAVEVDVDVEMEMESPAKRRATDDNAVERASEPTVVPLKSGTAAPPKSVPIAPPKGGAAIKAGKSAKGAAPGKPDTDKAFLRALASTKRTTNKEDDFDREFNNLRISKPVEESPREQWKLLDDFGSQSDLRGNFMVVVEMDVPSRRARRVGDTSVDYAGQPNFKKFRRKGSKVTERSKTIQLFVSDAATLGEDISSEKSFPLSQVPDREPKAKAKVAPKTQGKRTKREESVITISDEDEDEASFRPRSQSKALGSQATQSSMDIPPAKSKGNKAKPAKRARALFIPDSDEEVEEVKADDDADDDGLTTQGTAPPVATQARKAPAKRGKPKLVVDDDSDDEAVFKPRATRSRR</sequence>
<name>A0A0D7BCF2_9AGAR</name>
<feature type="compositionally biased region" description="Basic and acidic residues" evidence="1">
    <location>
        <begin position="525"/>
        <end position="537"/>
    </location>
</feature>
<dbReference type="GO" id="GO:0000724">
    <property type="term" value="P:double-strand break repair via homologous recombination"/>
    <property type="evidence" value="ECO:0007669"/>
    <property type="project" value="TreeGrafter"/>
</dbReference>
<reference evidence="2 3" key="1">
    <citation type="journal article" date="2015" name="Fungal Genet. Biol.">
        <title>Evolution of novel wood decay mechanisms in Agaricales revealed by the genome sequences of Fistulina hepatica and Cylindrobasidium torrendii.</title>
        <authorList>
            <person name="Floudas D."/>
            <person name="Held B.W."/>
            <person name="Riley R."/>
            <person name="Nagy L.G."/>
            <person name="Koehler G."/>
            <person name="Ransdell A.S."/>
            <person name="Younus H."/>
            <person name="Chow J."/>
            <person name="Chiniquy J."/>
            <person name="Lipzen A."/>
            <person name="Tritt A."/>
            <person name="Sun H."/>
            <person name="Haridas S."/>
            <person name="LaButti K."/>
            <person name="Ohm R.A."/>
            <person name="Kues U."/>
            <person name="Blanchette R.A."/>
            <person name="Grigoriev I.V."/>
            <person name="Minto R.E."/>
            <person name="Hibbett D.S."/>
        </authorList>
    </citation>
    <scope>NUCLEOTIDE SEQUENCE [LARGE SCALE GENOMIC DNA]</scope>
    <source>
        <strain evidence="2 3">FP15055 ss-10</strain>
    </source>
</reference>
<keyword evidence="3" id="KW-1185">Reference proteome</keyword>
<dbReference type="GO" id="GO:0030870">
    <property type="term" value="C:Mre11 complex"/>
    <property type="evidence" value="ECO:0007669"/>
    <property type="project" value="InterPro"/>
</dbReference>
<dbReference type="InterPro" id="IPR040227">
    <property type="entry name" value="Nibrin-rel"/>
</dbReference>
<evidence type="ECO:0008006" key="4">
    <source>
        <dbReference type="Google" id="ProtNLM"/>
    </source>
</evidence>
<dbReference type="STRING" id="1314674.A0A0D7BCF2"/>
<feature type="compositionally biased region" description="Low complexity" evidence="1">
    <location>
        <begin position="673"/>
        <end position="692"/>
    </location>
</feature>
<dbReference type="OrthoDB" id="552194at2759"/>
<feature type="compositionally biased region" description="Basic and acidic residues" evidence="1">
    <location>
        <begin position="634"/>
        <end position="650"/>
    </location>
</feature>
<dbReference type="PANTHER" id="PTHR12162">
    <property type="entry name" value="NIBRIN-RELATED"/>
    <property type="match status" value="1"/>
</dbReference>
<dbReference type="EMBL" id="KN880508">
    <property type="protein sequence ID" value="KIY68197.1"/>
    <property type="molecule type" value="Genomic_DNA"/>
</dbReference>
<feature type="compositionally biased region" description="Basic residues" evidence="1">
    <location>
        <begin position="889"/>
        <end position="900"/>
    </location>
</feature>